<name>M1KL70_ENCCN</name>
<dbReference type="EMBL" id="KC513612">
    <property type="protein sequence ID" value="AGE96021.1"/>
    <property type="molecule type" value="Genomic_DNA"/>
</dbReference>
<dbReference type="GO" id="GO:0007030">
    <property type="term" value="P:Golgi organization"/>
    <property type="evidence" value="ECO:0007669"/>
    <property type="project" value="TreeGrafter"/>
</dbReference>
<protein>
    <recommendedName>
        <fullName evidence="6">PDZ domain-containing protein</fullName>
    </recommendedName>
</protein>
<dbReference type="InterPro" id="IPR007583">
    <property type="entry name" value="GRASP55_65"/>
</dbReference>
<dbReference type="SUPFAM" id="SSF50156">
    <property type="entry name" value="PDZ domain-like"/>
    <property type="match status" value="1"/>
</dbReference>
<dbReference type="PROSITE" id="PS50106">
    <property type="entry name" value="PDZ"/>
    <property type="match status" value="1"/>
</dbReference>
<evidence type="ECO:0000256" key="3">
    <source>
        <dbReference type="ARBA" id="ARBA00023034"/>
    </source>
</evidence>
<gene>
    <name evidence="7" type="ORF">ECU01_0530</name>
</gene>
<dbReference type="PANTHER" id="PTHR12893:SF0">
    <property type="entry name" value="GRASP65"/>
    <property type="match status" value="1"/>
</dbReference>
<evidence type="ECO:0000259" key="6">
    <source>
        <dbReference type="PROSITE" id="PS50106"/>
    </source>
</evidence>
<feature type="compositionally biased region" description="Low complexity" evidence="5">
    <location>
        <begin position="451"/>
        <end position="476"/>
    </location>
</feature>
<evidence type="ECO:0000256" key="4">
    <source>
        <dbReference type="ARBA" id="ARBA00023136"/>
    </source>
</evidence>
<feature type="region of interest" description="Disordered" evidence="5">
    <location>
        <begin position="354"/>
        <end position="375"/>
    </location>
</feature>
<feature type="domain" description="PDZ" evidence="6">
    <location>
        <begin position="74"/>
        <end position="156"/>
    </location>
</feature>
<dbReference type="VEuPathDB" id="MicrosporidiaDB:AEWD_010350"/>
<evidence type="ECO:0000256" key="5">
    <source>
        <dbReference type="SAM" id="MobiDB-lite"/>
    </source>
</evidence>
<dbReference type="InterPro" id="IPR036034">
    <property type="entry name" value="PDZ_sf"/>
</dbReference>
<dbReference type="PANTHER" id="PTHR12893">
    <property type="entry name" value="GOLGI REASSEMBLY STACKING PROTEIN GRASP"/>
    <property type="match status" value="1"/>
</dbReference>
<evidence type="ECO:0000256" key="1">
    <source>
        <dbReference type="ARBA" id="ARBA00004394"/>
    </source>
</evidence>
<organism evidence="7">
    <name type="scientific">Encephalitozoon cuniculi</name>
    <name type="common">Microsporidian parasite</name>
    <dbReference type="NCBI Taxonomy" id="6035"/>
    <lineage>
        <taxon>Eukaryota</taxon>
        <taxon>Fungi</taxon>
        <taxon>Fungi incertae sedis</taxon>
        <taxon>Microsporidia</taxon>
        <taxon>Unikaryonidae</taxon>
        <taxon>Encephalitozoon</taxon>
    </lineage>
</organism>
<accession>M1KL70</accession>
<dbReference type="VEuPathDB" id="MicrosporidiaDB:M970_010350"/>
<dbReference type="Gene3D" id="2.30.42.10">
    <property type="match status" value="2"/>
</dbReference>
<feature type="region of interest" description="Disordered" evidence="5">
    <location>
        <begin position="512"/>
        <end position="545"/>
    </location>
</feature>
<sequence length="545" mass="60753">MGACLSAIKSLQILKVSEDSVSHKNGILPFIHSIVSFNGKVIESKDDALTMNKEWESKALQLELIDMRTMETSILEIPRKDKTRLGISVKFHQSIACLLSMEVLRVNPESPAEKAGMVVGDYILGIENIYSKDEEDLLRFLEMNRRRVVPLLVYNSDLEYVRVVSLQVGVDVLLGCQIGMGELYKVPFSQRRCKVEFNSEIIRNDVKRLRRKLRGRDIISSRLKDVVCGSDSHSESVSSTYAWDVQEKTPAYNLMSPSLRKPSCDESFPDVSSDSQPLEIPLLDIEDVNEIPVILPESLTYEVPIDKQERAKTERDGVSKSIVNILEQEQDDHFDFENSLPLANKGVGQKKELQKLGTTKRTEDPESRHQVEDRGVEEPETFFLPIEKSDTHRDEFDAKNFLSSLSLSFYGTENEHDSGTHRAVTTSVHESNGECPLCFKHHREEHDRSSESSGEYTPLASKTSSSLSSITSSDAGISDEEEAGEIGRISLGAPGDLLSEKKATVPLGRLRIMGDLGGDHPHSEENSLESTSIGSPPYSDPGSIL</sequence>
<dbReference type="GO" id="GO:0000139">
    <property type="term" value="C:Golgi membrane"/>
    <property type="evidence" value="ECO:0007669"/>
    <property type="project" value="UniProtKB-SubCell"/>
</dbReference>
<dbReference type="VEuPathDB" id="MicrosporidiaDB:AEWQ_010320"/>
<evidence type="ECO:0000313" key="7">
    <source>
        <dbReference type="EMBL" id="AGE96021.1"/>
    </source>
</evidence>
<keyword evidence="4" id="KW-0472">Membrane</keyword>
<dbReference type="VEuPathDB" id="MicrosporidiaDB:ECU01_0530"/>
<keyword evidence="3" id="KW-0333">Golgi apparatus</keyword>
<dbReference type="InterPro" id="IPR024958">
    <property type="entry name" value="GRASP_PDZ"/>
</dbReference>
<keyword evidence="2" id="KW-0677">Repeat</keyword>
<proteinExistence type="predicted"/>
<dbReference type="AlphaFoldDB" id="M1KL70"/>
<reference evidence="7" key="1">
    <citation type="journal article" date="2013" name="Eukaryot. Cell">
        <title>Extremely Reduced Levels of Heterozygosity in the Vertebrate Pathogen Encephalitozoon cuniculi.</title>
        <authorList>
            <person name="Selman M."/>
            <person name="Sak B."/>
            <person name="Kvac M."/>
            <person name="Farinelli L."/>
            <person name="Weiss L.M."/>
            <person name="Corradi N."/>
        </authorList>
    </citation>
    <scope>NUCLEOTIDE SEQUENCE</scope>
</reference>
<feature type="region of interest" description="Disordered" evidence="5">
    <location>
        <begin position="446"/>
        <end position="483"/>
    </location>
</feature>
<dbReference type="InterPro" id="IPR001478">
    <property type="entry name" value="PDZ"/>
</dbReference>
<dbReference type="Pfam" id="PF04495">
    <property type="entry name" value="GRASP55_65"/>
    <property type="match status" value="1"/>
</dbReference>
<dbReference type="VEuPathDB" id="MicrosporidiaDB:AEWR_010350"/>
<evidence type="ECO:0000256" key="2">
    <source>
        <dbReference type="ARBA" id="ARBA00022737"/>
    </source>
</evidence>
<dbReference type="SMART" id="SM00228">
    <property type="entry name" value="PDZ"/>
    <property type="match status" value="1"/>
</dbReference>
<comment type="subcellular location">
    <subcellularLocation>
        <location evidence="1">Golgi apparatus membrane</location>
    </subcellularLocation>
</comment>